<name>A0A1F5W6B2_9BACT</name>
<accession>A0A1F5W6B2</accession>
<proteinExistence type="predicted"/>
<evidence type="ECO:0000256" key="1">
    <source>
        <dbReference type="SAM" id="MobiDB-lite"/>
    </source>
</evidence>
<evidence type="ECO:0000313" key="3">
    <source>
        <dbReference type="Proteomes" id="UP000178743"/>
    </source>
</evidence>
<feature type="region of interest" description="Disordered" evidence="1">
    <location>
        <begin position="72"/>
        <end position="91"/>
    </location>
</feature>
<evidence type="ECO:0000313" key="2">
    <source>
        <dbReference type="EMBL" id="OGF71222.1"/>
    </source>
</evidence>
<comment type="caution">
    <text evidence="2">The sequence shown here is derived from an EMBL/GenBank/DDBJ whole genome shotgun (WGS) entry which is preliminary data.</text>
</comment>
<organism evidence="2 3">
    <name type="scientific">Candidatus Giovannonibacteria bacterium RIFCSPHIGHO2_02_FULL_45_40</name>
    <dbReference type="NCBI Taxonomy" id="1798337"/>
    <lineage>
        <taxon>Bacteria</taxon>
        <taxon>Candidatus Giovannoniibacteriota</taxon>
    </lineage>
</organism>
<dbReference type="AlphaFoldDB" id="A0A1F5W6B2"/>
<gene>
    <name evidence="2" type="ORF">A3C05_03990</name>
</gene>
<protein>
    <submittedName>
        <fullName evidence="2">Uncharacterized protein</fullName>
    </submittedName>
</protein>
<dbReference type="EMBL" id="MFHP01000033">
    <property type="protein sequence ID" value="OGF71222.1"/>
    <property type="molecule type" value="Genomic_DNA"/>
</dbReference>
<dbReference type="Proteomes" id="UP000178743">
    <property type="component" value="Unassembled WGS sequence"/>
</dbReference>
<sequence>MLTYNKKENITKGGFMAQKNKAKMKVYYKEISRCVHQPQYKCPPHVWYFANVIFHWMCEFCPAMRHSEPKSGLRTKDVEHIHPDGKKVVSL</sequence>
<reference evidence="2 3" key="1">
    <citation type="journal article" date="2016" name="Nat. Commun.">
        <title>Thousands of microbial genomes shed light on interconnected biogeochemical processes in an aquifer system.</title>
        <authorList>
            <person name="Anantharaman K."/>
            <person name="Brown C.T."/>
            <person name="Hug L.A."/>
            <person name="Sharon I."/>
            <person name="Castelle C.J."/>
            <person name="Probst A.J."/>
            <person name="Thomas B.C."/>
            <person name="Singh A."/>
            <person name="Wilkins M.J."/>
            <person name="Karaoz U."/>
            <person name="Brodie E.L."/>
            <person name="Williams K.H."/>
            <person name="Hubbard S.S."/>
            <person name="Banfield J.F."/>
        </authorList>
    </citation>
    <scope>NUCLEOTIDE SEQUENCE [LARGE SCALE GENOMIC DNA]</scope>
</reference>